<evidence type="ECO:0000313" key="8">
    <source>
        <dbReference type="Proteomes" id="UP000095706"/>
    </source>
</evidence>
<dbReference type="EMBL" id="JAAITQ010000018">
    <property type="protein sequence ID" value="NSE16836.1"/>
    <property type="molecule type" value="Genomic_DNA"/>
</dbReference>
<dbReference type="Pfam" id="PF01992">
    <property type="entry name" value="vATP-synt_AC39"/>
    <property type="match status" value="1"/>
</dbReference>
<evidence type="ECO:0000313" key="5">
    <source>
        <dbReference type="EMBL" id="MBN2954294.1"/>
    </source>
</evidence>
<evidence type="ECO:0000256" key="1">
    <source>
        <dbReference type="ARBA" id="ARBA00022448"/>
    </source>
</evidence>
<dbReference type="Proteomes" id="UP000095706">
    <property type="component" value="Unassembled WGS sequence"/>
</dbReference>
<reference evidence="6" key="5">
    <citation type="submission" date="2022-01" db="EMBL/GenBank/DDBJ databases">
        <title>Collection of gut derived symbiotic bacterial strains cultured from healthy donors.</title>
        <authorList>
            <person name="Lin H."/>
            <person name="Kohout C."/>
            <person name="Waligurski E."/>
            <person name="Pamer E.G."/>
        </authorList>
    </citation>
    <scope>NUCLEOTIDE SEQUENCE</scope>
    <source>
        <strain evidence="6">DFI.5.49</strain>
    </source>
</reference>
<sequence>MSGLLSYSGLTTKIRAMQSHLLNDQNFREIVELESVPQAVSYLKQHKGYEDLFEGYNEADLHRGQIEKMLRLTVYRDFSKLYRFANVEQRKFLALYFKRYEVSVIKECLNTVFDHRDVVLNLSIFDEFFNKHSQLDINLLASSRTIEELIANLKGTEYYAPLSQLADIERPTLFDYEMTLDLYYFAQMWKDRSKVVTKRDLEELTAAWGSKFDMLNLQWIYRSKRYYHMTSAQIYALLIPVHHRLKKDVVKALVEAENMSAFSQLLEQTYYAKRYDSFKVDTLESMYAAIMKHILSSESRQDPYSVATIYSYLYHKEHEVNRLIIALECVRYRISADEAMQHIAKT</sequence>
<dbReference type="SUPFAM" id="SSF103486">
    <property type="entry name" value="V-type ATP synthase subunit C"/>
    <property type="match status" value="1"/>
</dbReference>
<dbReference type="InterPro" id="IPR002843">
    <property type="entry name" value="ATPase_V0-cplx_csu/dsu"/>
</dbReference>
<evidence type="ECO:0000313" key="9">
    <source>
        <dbReference type="Proteomes" id="UP000095709"/>
    </source>
</evidence>
<keyword evidence="2" id="KW-0406">Ion transport</keyword>
<reference evidence="7 10" key="2">
    <citation type="journal article" date="2020" name="Cell Host Microbe">
        <title>Functional and Genomic Variation between Human-Derived Isolates of Lachnospiraceae Reveals Inter- and Intra-Species Diversity.</title>
        <authorList>
            <person name="Sorbara M.T."/>
            <person name="Littmann E.R."/>
            <person name="Fontana E."/>
            <person name="Moody T.U."/>
            <person name="Kohout C.E."/>
            <person name="Gjonbalaj M."/>
            <person name="Eaton V."/>
            <person name="Seok R."/>
            <person name="Leiner I.M."/>
            <person name="Pamer E.G."/>
        </authorList>
    </citation>
    <scope>NUCLEOTIDE SEQUENCE [LARGE SCALE GENOMIC DNA]</scope>
    <source>
        <strain evidence="7 10">MSK.14.54</strain>
    </source>
</reference>
<dbReference type="PANTHER" id="PTHR38682:SF1">
    <property type="entry name" value="V-TYPE ATP SYNTHASE SUBUNIT C"/>
    <property type="match status" value="1"/>
</dbReference>
<dbReference type="Gene3D" id="1.10.132.50">
    <property type="entry name" value="ATP synthase (C/AC39) subunit, domain 3"/>
    <property type="match status" value="3"/>
</dbReference>
<evidence type="ECO:0000313" key="7">
    <source>
        <dbReference type="EMBL" id="NSE16836.1"/>
    </source>
</evidence>
<dbReference type="InterPro" id="IPR036079">
    <property type="entry name" value="ATPase_csu/dsu_sf"/>
</dbReference>
<dbReference type="PANTHER" id="PTHR38682">
    <property type="entry name" value="V-TYPE ATP SYNTHASE SUBUNIT C"/>
    <property type="match status" value="1"/>
</dbReference>
<accession>A0A174R216</accession>
<dbReference type="RefSeq" id="WP_022461690.1">
    <property type="nucleotide sequence ID" value="NZ_CABJFB010000014.1"/>
</dbReference>
<dbReference type="Proteomes" id="UP000768180">
    <property type="component" value="Unassembled WGS sequence"/>
</dbReference>
<dbReference type="EMBL" id="CYYV01000018">
    <property type="protein sequence ID" value="CUO87065.1"/>
    <property type="molecule type" value="Genomic_DNA"/>
</dbReference>
<evidence type="ECO:0000313" key="4">
    <source>
        <dbReference type="EMBL" id="CUP79454.1"/>
    </source>
</evidence>
<evidence type="ECO:0000256" key="2">
    <source>
        <dbReference type="ARBA" id="ARBA00023065"/>
    </source>
</evidence>
<dbReference type="EMBL" id="JAFHBD010000061">
    <property type="protein sequence ID" value="MBN2954294.1"/>
    <property type="molecule type" value="Genomic_DNA"/>
</dbReference>
<reference evidence="5" key="4">
    <citation type="submission" date="2021-02" db="EMBL/GenBank/DDBJ databases">
        <title>Metagenome-assembled genomes from human diarrheal sample B26.</title>
        <authorList>
            <person name="Ateba T.P."/>
            <person name="Alayande K.A."/>
            <person name="Mwanza M."/>
        </authorList>
    </citation>
    <scope>NUCLEOTIDE SEQUENCE</scope>
    <source>
        <strain evidence="5">06WH</strain>
    </source>
</reference>
<dbReference type="EMBL" id="JAKNFS010000019">
    <property type="protein sequence ID" value="MCG4766456.1"/>
    <property type="molecule type" value="Genomic_DNA"/>
</dbReference>
<dbReference type="Proteomes" id="UP000737612">
    <property type="component" value="Unassembled WGS sequence"/>
</dbReference>
<dbReference type="AlphaFoldDB" id="A0A174R216"/>
<dbReference type="OrthoDB" id="9816136at2"/>
<evidence type="ECO:0000313" key="6">
    <source>
        <dbReference type="EMBL" id="MCG4766456.1"/>
    </source>
</evidence>
<evidence type="ECO:0000313" key="10">
    <source>
        <dbReference type="Proteomes" id="UP000768180"/>
    </source>
</evidence>
<dbReference type="Proteomes" id="UP001199915">
    <property type="component" value="Unassembled WGS sequence"/>
</dbReference>
<dbReference type="GeneID" id="79855002"/>
<dbReference type="Proteomes" id="UP000095709">
    <property type="component" value="Unassembled WGS sequence"/>
</dbReference>
<gene>
    <name evidence="3" type="ORF">ERS852406_03045</name>
    <name evidence="4" type="ORF">ERS852498_02833</name>
    <name evidence="7" type="ORF">G5B05_10535</name>
    <name evidence="5" type="ORF">JTJ23_12060</name>
    <name evidence="6" type="ORF">L0N21_13200</name>
</gene>
<protein>
    <submittedName>
        <fullName evidence="4">V-type ATP synthase subunit C</fullName>
    </submittedName>
    <submittedName>
        <fullName evidence="5">V-type ATPase subunit</fullName>
    </submittedName>
</protein>
<dbReference type="InterPro" id="IPR050873">
    <property type="entry name" value="V-ATPase_V0D/AC39_subunit"/>
</dbReference>
<name>A0A174R216_9FIRM</name>
<dbReference type="GO" id="GO:0046961">
    <property type="term" value="F:proton-transporting ATPase activity, rotational mechanism"/>
    <property type="evidence" value="ECO:0007669"/>
    <property type="project" value="InterPro"/>
</dbReference>
<dbReference type="InterPro" id="IPR044911">
    <property type="entry name" value="V-type_ATPase_csu/dsu_dom_3"/>
</dbReference>
<dbReference type="EMBL" id="CZAL01000017">
    <property type="protein sequence ID" value="CUP79454.1"/>
    <property type="molecule type" value="Genomic_DNA"/>
</dbReference>
<proteinExistence type="predicted"/>
<evidence type="ECO:0000313" key="3">
    <source>
        <dbReference type="EMBL" id="CUO87065.1"/>
    </source>
</evidence>
<reference evidence="7" key="3">
    <citation type="submission" date="2020-02" db="EMBL/GenBank/DDBJ databases">
        <authorList>
            <person name="Littmann E."/>
            <person name="Sorbara M."/>
        </authorList>
    </citation>
    <scope>NUCLEOTIDE SEQUENCE</scope>
    <source>
        <strain evidence="7">MSK.14.54</strain>
    </source>
</reference>
<reference evidence="8 9" key="1">
    <citation type="submission" date="2015-09" db="EMBL/GenBank/DDBJ databases">
        <authorList>
            <consortium name="Pathogen Informatics"/>
        </authorList>
    </citation>
    <scope>NUCLEOTIDE SEQUENCE [LARGE SCALE GENOMIC DNA]</scope>
    <source>
        <strain evidence="3 8">2789STDY5608849</strain>
        <strain evidence="4 9">2789STDY5834885</strain>
    </source>
</reference>
<dbReference type="STRING" id="1150298.ERS852406_03045"/>
<keyword evidence="10" id="KW-1185">Reference proteome</keyword>
<organism evidence="4 9">
    <name type="scientific">Fusicatenibacter saccharivorans</name>
    <dbReference type="NCBI Taxonomy" id="1150298"/>
    <lineage>
        <taxon>Bacteria</taxon>
        <taxon>Bacillati</taxon>
        <taxon>Bacillota</taxon>
        <taxon>Clostridia</taxon>
        <taxon>Lachnospirales</taxon>
        <taxon>Lachnospiraceae</taxon>
        <taxon>Fusicatenibacter</taxon>
    </lineage>
</organism>
<keyword evidence="1" id="KW-0813">Transport</keyword>